<accession>A0A9X1FQS8</accession>
<keyword evidence="4" id="KW-1185">Reference proteome</keyword>
<dbReference type="Pfam" id="PF00691">
    <property type="entry name" value="OmpA"/>
    <property type="match status" value="1"/>
</dbReference>
<comment type="caution">
    <text evidence="3">The sequence shown here is derived from an EMBL/GenBank/DDBJ whole genome shotgun (WGS) entry which is preliminary data.</text>
</comment>
<protein>
    <submittedName>
        <fullName evidence="3">OmpA family protein</fullName>
    </submittedName>
</protein>
<reference evidence="3" key="1">
    <citation type="submission" date="2021-07" db="EMBL/GenBank/DDBJ databases">
        <title>Aureisphaera sp. CAU 1614 isolated from sea sediment.</title>
        <authorList>
            <person name="Kim W."/>
        </authorList>
    </citation>
    <scope>NUCLEOTIDE SEQUENCE</scope>
    <source>
        <strain evidence="3">CAU 1614</strain>
    </source>
</reference>
<evidence type="ECO:0000313" key="4">
    <source>
        <dbReference type="Proteomes" id="UP001138686"/>
    </source>
</evidence>
<dbReference type="PANTHER" id="PTHR30329:SF21">
    <property type="entry name" value="LIPOPROTEIN YIAD-RELATED"/>
    <property type="match status" value="1"/>
</dbReference>
<keyword evidence="1" id="KW-0472">Membrane</keyword>
<dbReference type="CDD" id="cd07185">
    <property type="entry name" value="OmpA_C-like"/>
    <property type="match status" value="1"/>
</dbReference>
<dbReference type="EMBL" id="JAHWDP010000005">
    <property type="protein sequence ID" value="MBW2938812.1"/>
    <property type="molecule type" value="Genomic_DNA"/>
</dbReference>
<organism evidence="3 4">
    <name type="scientific">Halomarinibacterium sedimenti</name>
    <dbReference type="NCBI Taxonomy" id="2857106"/>
    <lineage>
        <taxon>Bacteria</taxon>
        <taxon>Pseudomonadati</taxon>
        <taxon>Bacteroidota</taxon>
        <taxon>Flavobacteriia</taxon>
        <taxon>Flavobacteriales</taxon>
        <taxon>Flavobacteriaceae</taxon>
        <taxon>Halomarinibacterium</taxon>
    </lineage>
</organism>
<dbReference type="PROSITE" id="PS51257">
    <property type="entry name" value="PROKAR_LIPOPROTEIN"/>
    <property type="match status" value="1"/>
</dbReference>
<dbReference type="RefSeq" id="WP_219053336.1">
    <property type="nucleotide sequence ID" value="NZ_JAHWDP010000005.1"/>
</dbReference>
<sequence>MKTDYLRIIALIALSLLFISCKNETKKDTVPSENKNIPVLEGNKATDTETLKKTYEDLLKTGAIDANQFKEYMEKIQEMKNGNSTNKSDSNFRKNQLDKYTKKIREKNSIKTEAQLEAEAKTASLRKLLGTTDNSFIEENITRYSLWGNRDKRESLKQLETASKEEANKIIATYFEITPKELDLLRPLPSKQKIRTEIEARTIAKQPLPQTIEAYLNSGQASSKFKAMMTSRKNDMIIFSGDVIKASEKARKEFYKNNPGWYGEATTTGNTYRDSRNKFIYLPLGELSFADNIISHELGEPAGSNTQGALGIPDMDDIDFPDGDPRICNIGIKGQLTLEFTNNAIVDVNGPDLYVFEMGAIEPTNLEISKDGKHWINVGQIKGGTAMVDIKDFVKPNETYTYVRLTDLDTPSQLPGADVDAVAAIGGALRLNLDSAVLFDTGKFQLKESASSELNKLVTAIKEYHKGHIIVEGHTDNMGNPTSNKMLSENRAKEVSAFLKSKLSSTNYTFEVKGFGENQPIAPNDTPENKQRNRRVEILVVPIK</sequence>
<dbReference type="Proteomes" id="UP001138686">
    <property type="component" value="Unassembled WGS sequence"/>
</dbReference>
<dbReference type="GO" id="GO:0016020">
    <property type="term" value="C:membrane"/>
    <property type="evidence" value="ECO:0007669"/>
    <property type="project" value="UniProtKB-UniRule"/>
</dbReference>
<dbReference type="AlphaFoldDB" id="A0A9X1FQS8"/>
<dbReference type="PROSITE" id="PS51123">
    <property type="entry name" value="OMPA_2"/>
    <property type="match status" value="1"/>
</dbReference>
<dbReference type="InterPro" id="IPR050330">
    <property type="entry name" value="Bact_OuterMem_StrucFunc"/>
</dbReference>
<feature type="domain" description="OmpA-like" evidence="2">
    <location>
        <begin position="426"/>
        <end position="544"/>
    </location>
</feature>
<evidence type="ECO:0000259" key="2">
    <source>
        <dbReference type="PROSITE" id="PS51123"/>
    </source>
</evidence>
<dbReference type="InterPro" id="IPR006665">
    <property type="entry name" value="OmpA-like"/>
</dbReference>
<proteinExistence type="predicted"/>
<evidence type="ECO:0000313" key="3">
    <source>
        <dbReference type="EMBL" id="MBW2938812.1"/>
    </source>
</evidence>
<evidence type="ECO:0000256" key="1">
    <source>
        <dbReference type="PROSITE-ProRule" id="PRU00473"/>
    </source>
</evidence>
<dbReference type="PANTHER" id="PTHR30329">
    <property type="entry name" value="STATOR ELEMENT OF FLAGELLAR MOTOR COMPLEX"/>
    <property type="match status" value="1"/>
</dbReference>
<name>A0A9X1FQS8_9FLAO</name>
<gene>
    <name evidence="3" type="ORF">KXJ69_11885</name>
</gene>